<dbReference type="Proteomes" id="UP000319852">
    <property type="component" value="Chromosome"/>
</dbReference>
<reference evidence="2 3" key="1">
    <citation type="submission" date="2019-02" db="EMBL/GenBank/DDBJ databases">
        <title>Deep-cultivation of Planctomycetes and their phenomic and genomic characterization uncovers novel biology.</title>
        <authorList>
            <person name="Wiegand S."/>
            <person name="Jogler M."/>
            <person name="Boedeker C."/>
            <person name="Pinto D."/>
            <person name="Vollmers J."/>
            <person name="Rivas-Marin E."/>
            <person name="Kohn T."/>
            <person name="Peeters S.H."/>
            <person name="Heuer A."/>
            <person name="Rast P."/>
            <person name="Oberbeckmann S."/>
            <person name="Bunk B."/>
            <person name="Jeske O."/>
            <person name="Meyerdierks A."/>
            <person name="Storesund J.E."/>
            <person name="Kallscheuer N."/>
            <person name="Luecker S."/>
            <person name="Lage O.M."/>
            <person name="Pohl T."/>
            <person name="Merkel B.J."/>
            <person name="Hornburger P."/>
            <person name="Mueller R.-W."/>
            <person name="Bruemmer F."/>
            <person name="Labrenz M."/>
            <person name="Spormann A.M."/>
            <person name="Op den Camp H."/>
            <person name="Overmann J."/>
            <person name="Amann R."/>
            <person name="Jetten M.S.M."/>
            <person name="Mascher T."/>
            <person name="Medema M.H."/>
            <person name="Devos D.P."/>
            <person name="Kaster A.-K."/>
            <person name="Ovreas L."/>
            <person name="Rohde M."/>
            <person name="Galperin M.Y."/>
            <person name="Jogler C."/>
        </authorList>
    </citation>
    <scope>NUCLEOTIDE SEQUENCE [LARGE SCALE GENOMIC DNA]</scope>
    <source>
        <strain evidence="2 3">HG15A2</strain>
    </source>
</reference>
<accession>A0A517N2C3</accession>
<name>A0A517N2C3_9BACT</name>
<evidence type="ECO:0000256" key="1">
    <source>
        <dbReference type="SAM" id="MobiDB-lite"/>
    </source>
</evidence>
<evidence type="ECO:0000313" key="3">
    <source>
        <dbReference type="Proteomes" id="UP000319852"/>
    </source>
</evidence>
<organism evidence="2 3">
    <name type="scientific">Adhaeretor mobilis</name>
    <dbReference type="NCBI Taxonomy" id="1930276"/>
    <lineage>
        <taxon>Bacteria</taxon>
        <taxon>Pseudomonadati</taxon>
        <taxon>Planctomycetota</taxon>
        <taxon>Planctomycetia</taxon>
        <taxon>Pirellulales</taxon>
        <taxon>Lacipirellulaceae</taxon>
        <taxon>Adhaeretor</taxon>
    </lineage>
</organism>
<proteinExistence type="predicted"/>
<sequence length="192" mass="21550">MWSLGEESDERSTNGEATSNGTTPATGLQSECWKNSVVNQELILREVALIRFKRIHIQPGGEDKAGHWWFEIGDPNDTNSESYGWWPASPLDSLFHCLKGVDGKLNNGLFGCAPARDPHHAEAADEEFSPLVAPEDGRSDDDVADCLRLFANDYRGKWQWFLGWGKNCHNFQRAALKHCGLEVPSNIRRIKL</sequence>
<dbReference type="KEGG" id="amob:HG15A2_46150"/>
<keyword evidence="3" id="KW-1185">Reference proteome</keyword>
<dbReference type="AlphaFoldDB" id="A0A517N2C3"/>
<protein>
    <submittedName>
        <fullName evidence="2">Uncharacterized protein</fullName>
    </submittedName>
</protein>
<feature type="region of interest" description="Disordered" evidence="1">
    <location>
        <begin position="1"/>
        <end position="28"/>
    </location>
</feature>
<dbReference type="EMBL" id="CP036263">
    <property type="protein sequence ID" value="QDT01273.1"/>
    <property type="molecule type" value="Genomic_DNA"/>
</dbReference>
<feature type="compositionally biased region" description="Polar residues" evidence="1">
    <location>
        <begin position="14"/>
        <end position="28"/>
    </location>
</feature>
<gene>
    <name evidence="2" type="ORF">HG15A2_46150</name>
</gene>
<evidence type="ECO:0000313" key="2">
    <source>
        <dbReference type="EMBL" id="QDT01273.1"/>
    </source>
</evidence>